<dbReference type="Proteomes" id="UP001055879">
    <property type="component" value="Linkage Group LG05"/>
</dbReference>
<organism evidence="1 2">
    <name type="scientific">Arctium lappa</name>
    <name type="common">Greater burdock</name>
    <name type="synonym">Lappa major</name>
    <dbReference type="NCBI Taxonomy" id="4217"/>
    <lineage>
        <taxon>Eukaryota</taxon>
        <taxon>Viridiplantae</taxon>
        <taxon>Streptophyta</taxon>
        <taxon>Embryophyta</taxon>
        <taxon>Tracheophyta</taxon>
        <taxon>Spermatophyta</taxon>
        <taxon>Magnoliopsida</taxon>
        <taxon>eudicotyledons</taxon>
        <taxon>Gunneridae</taxon>
        <taxon>Pentapetalae</taxon>
        <taxon>asterids</taxon>
        <taxon>campanulids</taxon>
        <taxon>Asterales</taxon>
        <taxon>Asteraceae</taxon>
        <taxon>Carduoideae</taxon>
        <taxon>Cardueae</taxon>
        <taxon>Arctiinae</taxon>
        <taxon>Arctium</taxon>
    </lineage>
</organism>
<proteinExistence type="predicted"/>
<keyword evidence="2" id="KW-1185">Reference proteome</keyword>
<evidence type="ECO:0000313" key="1">
    <source>
        <dbReference type="EMBL" id="KAI3728193.1"/>
    </source>
</evidence>
<gene>
    <name evidence="1" type="ORF">L6452_16825</name>
</gene>
<name>A0ACB9C1X7_ARCLA</name>
<reference evidence="2" key="1">
    <citation type="journal article" date="2022" name="Mol. Ecol. Resour.">
        <title>The genomes of chicory, endive, great burdock and yacon provide insights into Asteraceae palaeo-polyploidization history and plant inulin production.</title>
        <authorList>
            <person name="Fan W."/>
            <person name="Wang S."/>
            <person name="Wang H."/>
            <person name="Wang A."/>
            <person name="Jiang F."/>
            <person name="Liu H."/>
            <person name="Zhao H."/>
            <person name="Xu D."/>
            <person name="Zhang Y."/>
        </authorList>
    </citation>
    <scope>NUCLEOTIDE SEQUENCE [LARGE SCALE GENOMIC DNA]</scope>
    <source>
        <strain evidence="2">cv. Niubang</strain>
    </source>
</reference>
<dbReference type="EMBL" id="CM042051">
    <property type="protein sequence ID" value="KAI3728193.1"/>
    <property type="molecule type" value="Genomic_DNA"/>
</dbReference>
<comment type="caution">
    <text evidence="1">The sequence shown here is derived from an EMBL/GenBank/DDBJ whole genome shotgun (WGS) entry which is preliminary data.</text>
</comment>
<sequence>MRCTVFILSLNLTETCLCVNHTKPWLIDFGTIDKRMNQRASASYFLHRFKDLFSSNSFSLVGFVRFASDSFSSDSFSSRNQDLGVVFFRFGFVRFASYSISSDSFSSRNRSMYFFRFGIRFLQFKESIDVFLQSDVAFTASDFVP</sequence>
<protein>
    <submittedName>
        <fullName evidence="1">Uncharacterized protein</fullName>
    </submittedName>
</protein>
<accession>A0ACB9C1X7</accession>
<reference evidence="1 2" key="2">
    <citation type="journal article" date="2022" name="Mol. Ecol. Resour.">
        <title>The genomes of chicory, endive, great burdock and yacon provide insights into Asteraceae paleo-polyploidization history and plant inulin production.</title>
        <authorList>
            <person name="Fan W."/>
            <person name="Wang S."/>
            <person name="Wang H."/>
            <person name="Wang A."/>
            <person name="Jiang F."/>
            <person name="Liu H."/>
            <person name="Zhao H."/>
            <person name="Xu D."/>
            <person name="Zhang Y."/>
        </authorList>
    </citation>
    <scope>NUCLEOTIDE SEQUENCE [LARGE SCALE GENOMIC DNA]</scope>
    <source>
        <strain evidence="2">cv. Niubang</strain>
    </source>
</reference>
<evidence type="ECO:0000313" key="2">
    <source>
        <dbReference type="Proteomes" id="UP001055879"/>
    </source>
</evidence>